<evidence type="ECO:0000256" key="2">
    <source>
        <dbReference type="SAM" id="Phobius"/>
    </source>
</evidence>
<feature type="transmembrane region" description="Helical" evidence="2">
    <location>
        <begin position="243"/>
        <end position="268"/>
    </location>
</feature>
<dbReference type="RefSeq" id="WP_106208756.1">
    <property type="nucleotide sequence ID" value="NZ_PVTL01000001.1"/>
</dbReference>
<evidence type="ECO:0000313" key="4">
    <source>
        <dbReference type="EMBL" id="PRY69968.1"/>
    </source>
</evidence>
<feature type="domain" description="DUF8094" evidence="3">
    <location>
        <begin position="290"/>
        <end position="593"/>
    </location>
</feature>
<evidence type="ECO:0000256" key="1">
    <source>
        <dbReference type="SAM" id="MobiDB-lite"/>
    </source>
</evidence>
<keyword evidence="5" id="KW-1185">Reference proteome</keyword>
<keyword evidence="2" id="KW-0812">Transmembrane</keyword>
<evidence type="ECO:0000259" key="3">
    <source>
        <dbReference type="Pfam" id="PF26366"/>
    </source>
</evidence>
<reference evidence="4 5" key="1">
    <citation type="submission" date="2018-03" db="EMBL/GenBank/DDBJ databases">
        <title>Genomic Encyclopedia of Type Strains, Phase III (KMG-III): the genomes of soil and plant-associated and newly described type strains.</title>
        <authorList>
            <person name="Whitman W."/>
        </authorList>
    </citation>
    <scope>NUCLEOTIDE SEQUENCE [LARGE SCALE GENOMIC DNA]</scope>
    <source>
        <strain evidence="4 5">CGMCC 1.12484</strain>
    </source>
</reference>
<accession>A0A2T0VID0</accession>
<sequence length="596" mass="61733">MRFVLAIVSFVLAALMIGLGIGQRTFLAGPDEVTASTTETSQTPVTIIDGSALNANAQSQTVKIDGAPTVSAAYGKTGDVLAWVGDASYTLITYDEESGELVSTVESGSEETVPALAGSDLWLREYSAESPMRIRVNLPEDVSIVAISDGTAAAPSDISVSWPLDNTSQSAGPLMIAGAGFLLLGLIFLIWGLTHVRKSRGPRRTQQKSPKMPKLPRQPRYKPVKAKRPKALTTGRSHRNRRVAVSLPLLLAGAVALSGCSAGIWPMADGVTSASPTPTPTDGAESEIEVPSVTEAQATSIISDIGAVVAQADSTRDKALLATRMTGPALELRSANYDIAAVDAAAAGTPTEIPSETVELVLPQQSSEFPRTIFAVVQEPAAADADPAVAVAAPTAMMLVQDDPRSNYKVEYAVSLLAGIVVPGTAQPSVGAALVSPDSKFLQMAPSAVAGAYVDVLMKDTASEFFAQFDLTVDSLYTASGLPAKTTRIQELSTTATETLTDSVGTGRVLGMTTADSGAIVAVQVNQTDEVKPVKAGAAALTAGATKALLGKDKSTTGVVGTYSAELLFYIPSANTPGQVKLLGFSRSLVSAKELP</sequence>
<feature type="region of interest" description="Disordered" evidence="1">
    <location>
        <begin position="199"/>
        <end position="236"/>
    </location>
</feature>
<keyword evidence="2" id="KW-1133">Transmembrane helix</keyword>
<organism evidence="4 5">
    <name type="scientific">Glaciihabitans tibetensis</name>
    <dbReference type="NCBI Taxonomy" id="1266600"/>
    <lineage>
        <taxon>Bacteria</taxon>
        <taxon>Bacillati</taxon>
        <taxon>Actinomycetota</taxon>
        <taxon>Actinomycetes</taxon>
        <taxon>Micrococcales</taxon>
        <taxon>Microbacteriaceae</taxon>
        <taxon>Glaciihabitans</taxon>
    </lineage>
</organism>
<proteinExistence type="predicted"/>
<dbReference type="Proteomes" id="UP000237983">
    <property type="component" value="Unassembled WGS sequence"/>
</dbReference>
<dbReference type="OrthoDB" id="3265533at2"/>
<dbReference type="InterPro" id="IPR058407">
    <property type="entry name" value="DUF8094"/>
</dbReference>
<feature type="compositionally biased region" description="Basic residues" evidence="1">
    <location>
        <begin position="217"/>
        <end position="236"/>
    </location>
</feature>
<evidence type="ECO:0000313" key="5">
    <source>
        <dbReference type="Proteomes" id="UP000237983"/>
    </source>
</evidence>
<feature type="transmembrane region" description="Helical" evidence="2">
    <location>
        <begin position="174"/>
        <end position="194"/>
    </location>
</feature>
<keyword evidence="2" id="KW-0472">Membrane</keyword>
<comment type="caution">
    <text evidence="4">The sequence shown here is derived from an EMBL/GenBank/DDBJ whole genome shotgun (WGS) entry which is preliminary data.</text>
</comment>
<dbReference type="Pfam" id="PF26366">
    <property type="entry name" value="DUF8094"/>
    <property type="match status" value="1"/>
</dbReference>
<dbReference type="EMBL" id="PVTL01000001">
    <property type="protein sequence ID" value="PRY69968.1"/>
    <property type="molecule type" value="Genomic_DNA"/>
</dbReference>
<name>A0A2T0VID0_9MICO</name>
<protein>
    <recommendedName>
        <fullName evidence="3">DUF8094 domain-containing protein</fullName>
    </recommendedName>
</protein>
<gene>
    <name evidence="4" type="ORF">B0I08_10190</name>
</gene>
<dbReference type="AlphaFoldDB" id="A0A2T0VID0"/>